<proteinExistence type="predicted"/>
<dbReference type="Proteomes" id="UP000315901">
    <property type="component" value="Unassembled WGS sequence"/>
</dbReference>
<protein>
    <submittedName>
        <fullName evidence="1">Uncharacterized protein</fullName>
    </submittedName>
</protein>
<accession>A0A501WZ48</accession>
<dbReference type="EMBL" id="VFRR01000007">
    <property type="protein sequence ID" value="TPE54152.1"/>
    <property type="molecule type" value="Genomic_DNA"/>
</dbReference>
<name>A0A501WZ48_9GAMM</name>
<dbReference type="RefSeq" id="WP_140587815.1">
    <property type="nucleotide sequence ID" value="NZ_VFRR01000007.1"/>
</dbReference>
<dbReference type="AlphaFoldDB" id="A0A501WZ48"/>
<keyword evidence="2" id="KW-1185">Reference proteome</keyword>
<organism evidence="1 2">
    <name type="scientific">Maribrevibacterium harenarium</name>
    <dbReference type="NCBI Taxonomy" id="2589817"/>
    <lineage>
        <taxon>Bacteria</taxon>
        <taxon>Pseudomonadati</taxon>
        <taxon>Pseudomonadota</taxon>
        <taxon>Gammaproteobacteria</taxon>
        <taxon>Oceanospirillales</taxon>
        <taxon>Oceanospirillaceae</taxon>
        <taxon>Maribrevibacterium</taxon>
    </lineage>
</organism>
<comment type="caution">
    <text evidence="1">The sequence shown here is derived from an EMBL/GenBank/DDBJ whole genome shotgun (WGS) entry which is preliminary data.</text>
</comment>
<evidence type="ECO:0000313" key="2">
    <source>
        <dbReference type="Proteomes" id="UP000315901"/>
    </source>
</evidence>
<reference evidence="1 2" key="1">
    <citation type="submission" date="2019-06" db="EMBL/GenBank/DDBJ databases">
        <title>A novel bacterium of genus Marinomonas, isolated from coastal sand.</title>
        <authorList>
            <person name="Huang H."/>
            <person name="Mo K."/>
            <person name="Hu Y."/>
        </authorList>
    </citation>
    <scope>NUCLEOTIDE SEQUENCE [LARGE SCALE GENOMIC DNA]</scope>
    <source>
        <strain evidence="1 2">HB171799</strain>
    </source>
</reference>
<dbReference type="OrthoDB" id="9907803at2"/>
<gene>
    <name evidence="1" type="ORF">FJM67_05935</name>
</gene>
<evidence type="ECO:0000313" key="1">
    <source>
        <dbReference type="EMBL" id="TPE54152.1"/>
    </source>
</evidence>
<sequence length="87" mass="9732">MNIVQSFIFNESGKQIGAFSQEQSLQGGEDFHHLRAYTAQRAPIQQLAEVSKTLTGVFITLAGGTYLGSIRRIQAPRSLYIVDIYKR</sequence>